<keyword evidence="4" id="KW-1185">Reference proteome</keyword>
<keyword evidence="2" id="KW-0472">Membrane</keyword>
<reference evidence="3 4" key="1">
    <citation type="journal article" date="2016" name="Genome Biol. Evol.">
        <title>Genome Sequencing of the Behavior Manipulating Virus LbFV Reveals a Possible New Virus Family.</title>
        <authorList>
            <person name="Lepetit D."/>
            <person name="Gillet B."/>
            <person name="Hughes S."/>
            <person name="Kraaijeveld K."/>
            <person name="Varaldi J."/>
        </authorList>
    </citation>
    <scope>NUCLEOTIDE SEQUENCE [LARGE SCALE GENOMIC DNA]</scope>
    <source>
        <strain evidence="3">Valence Gotheron</strain>
    </source>
</reference>
<evidence type="ECO:0000256" key="2">
    <source>
        <dbReference type="SAM" id="Phobius"/>
    </source>
</evidence>
<name>A0A1S5YD33_9VIRU</name>
<keyword evidence="2" id="KW-0812">Transmembrane</keyword>
<proteinExistence type="predicted"/>
<dbReference type="KEGG" id="vg:31050519"/>
<dbReference type="RefSeq" id="YP_009345646.1">
    <property type="nucleotide sequence ID" value="NC_033778.1"/>
</dbReference>
<dbReference type="EMBL" id="KY009685">
    <property type="protein sequence ID" value="AQQ79962.1"/>
    <property type="molecule type" value="Genomic_DNA"/>
</dbReference>
<evidence type="ECO:0000256" key="1">
    <source>
        <dbReference type="SAM" id="MobiDB-lite"/>
    </source>
</evidence>
<sequence>MYIGIIIGIIILIFFFLGFFLYFHNLNKSNSMKSNAYNQEKPKDEKIPDDNVEKIIELNDDDDDDNDDDDISDTIDDKDNNQNKQLSDRILNLTSEDIVINLRRHFNNFPKYINIKSLDFKNITFNTSNKPFKDFILKGYAKHYKIDDIVEDNLFSIKINIDNENNLEINNDIINYYNNKNKNYIIQRVRLIQVNNNIYLQINNDRNYYLLCDCSRIAQYLKSLYIYSERNINLLVK</sequence>
<accession>A0A1S5YD33</accession>
<organism evidence="3 4">
    <name type="scientific">Leptopilina boulardi filamentous virus</name>
    <dbReference type="NCBI Taxonomy" id="552509"/>
    <lineage>
        <taxon>Viruses</taxon>
        <taxon>Viruses incertae sedis</taxon>
        <taxon>Naldaviricetes</taxon>
        <taxon>Lefavirales</taxon>
        <taxon>Filamentoviridae</taxon>
        <taxon>Alphafilamentovirus</taxon>
        <taxon>Alphafilamentovirus leboulardi</taxon>
    </lineage>
</organism>
<feature type="region of interest" description="Disordered" evidence="1">
    <location>
        <begin position="58"/>
        <end position="80"/>
    </location>
</feature>
<dbReference type="Proteomes" id="UP000203066">
    <property type="component" value="Segment"/>
</dbReference>
<feature type="transmembrane region" description="Helical" evidence="2">
    <location>
        <begin position="6"/>
        <end position="23"/>
    </location>
</feature>
<dbReference type="GeneID" id="31050519"/>
<evidence type="ECO:0000313" key="4">
    <source>
        <dbReference type="Proteomes" id="UP000203066"/>
    </source>
</evidence>
<keyword evidence="2" id="KW-1133">Transmembrane helix</keyword>
<protein>
    <submittedName>
        <fullName evidence="3">Uncharacterized protein</fullName>
    </submittedName>
</protein>
<evidence type="ECO:0000313" key="3">
    <source>
        <dbReference type="EMBL" id="AQQ79962.1"/>
    </source>
</evidence>
<feature type="compositionally biased region" description="Acidic residues" evidence="1">
    <location>
        <begin position="58"/>
        <end position="74"/>
    </location>
</feature>
<gene>
    <name evidence="3" type="ORF">LbFV_ORF42</name>
</gene>